<reference evidence="2" key="1">
    <citation type="thesis" date="2020" institute="ProQuest LLC" country="789 East Eisenhower Parkway, Ann Arbor, MI, USA">
        <title>Comparative Genomics and Chromosome Evolution.</title>
        <authorList>
            <person name="Mudd A.B."/>
        </authorList>
    </citation>
    <scope>NUCLEOTIDE SEQUENCE</scope>
    <source>
        <strain evidence="2">HN-11 Male</strain>
        <tissue evidence="2">Kidney and liver</tissue>
    </source>
</reference>
<dbReference type="Gene3D" id="3.30.250.20">
    <property type="entry name" value="L1 transposable element, C-terminal domain"/>
    <property type="match status" value="1"/>
</dbReference>
<keyword evidence="3" id="KW-1185">Reference proteome</keyword>
<organism evidence="2 3">
    <name type="scientific">Eleutherodactylus coqui</name>
    <name type="common">Puerto Rican coqui</name>
    <dbReference type="NCBI Taxonomy" id="57060"/>
    <lineage>
        <taxon>Eukaryota</taxon>
        <taxon>Metazoa</taxon>
        <taxon>Chordata</taxon>
        <taxon>Craniata</taxon>
        <taxon>Vertebrata</taxon>
        <taxon>Euteleostomi</taxon>
        <taxon>Amphibia</taxon>
        <taxon>Batrachia</taxon>
        <taxon>Anura</taxon>
        <taxon>Neobatrachia</taxon>
        <taxon>Hyloidea</taxon>
        <taxon>Eleutherodactylidae</taxon>
        <taxon>Eleutherodactylinae</taxon>
        <taxon>Eleutherodactylus</taxon>
        <taxon>Eleutherodactylus</taxon>
    </lineage>
</organism>
<sequence length="110" mass="12354">MIQSSRKTNNLPNPFSSIQLFIDLSKTTMQARRNLIPITTALRTNKILYKWGFPTKLLIHKDGSLHIITNLQEGEKLLKTWGITTAEKAHLTPAAKTKKASKNGTHPTHP</sequence>
<evidence type="ECO:0000256" key="1">
    <source>
        <dbReference type="SAM" id="MobiDB-lite"/>
    </source>
</evidence>
<name>A0A8J6FCE5_ELECQ</name>
<dbReference type="InterPro" id="IPR042566">
    <property type="entry name" value="L1_C"/>
</dbReference>
<dbReference type="OrthoDB" id="9909646at2759"/>
<proteinExistence type="predicted"/>
<gene>
    <name evidence="2" type="ORF">GDO78_009890</name>
</gene>
<dbReference type="Proteomes" id="UP000770717">
    <property type="component" value="Unassembled WGS sequence"/>
</dbReference>
<accession>A0A8J6FCE5</accession>
<comment type="caution">
    <text evidence="2">The sequence shown here is derived from an EMBL/GenBank/DDBJ whole genome shotgun (WGS) entry which is preliminary data.</text>
</comment>
<evidence type="ECO:0000313" key="3">
    <source>
        <dbReference type="Proteomes" id="UP000770717"/>
    </source>
</evidence>
<evidence type="ECO:0000313" key="2">
    <source>
        <dbReference type="EMBL" id="KAG9484215.1"/>
    </source>
</evidence>
<protein>
    <submittedName>
        <fullName evidence="2">Uncharacterized protein</fullName>
    </submittedName>
</protein>
<dbReference type="AlphaFoldDB" id="A0A8J6FCE5"/>
<feature type="region of interest" description="Disordered" evidence="1">
    <location>
        <begin position="89"/>
        <end position="110"/>
    </location>
</feature>
<dbReference type="EMBL" id="WNTK01000005">
    <property type="protein sequence ID" value="KAG9484215.1"/>
    <property type="molecule type" value="Genomic_DNA"/>
</dbReference>